<feature type="compositionally biased region" description="Polar residues" evidence="1">
    <location>
        <begin position="54"/>
        <end position="66"/>
    </location>
</feature>
<name>A0A0D8Y5T5_DICVI</name>
<sequence>MKRDSTQWRMPTLPGHHRNVSQGQHLIVDRNESGDEDDTEHGRVGILPGENRADLNTSPHYLPQNNKPNCLPTGLEEVWLSFNLLPFFMVLDTT</sequence>
<dbReference type="AlphaFoldDB" id="A0A0D8Y5T5"/>
<dbReference type="OrthoDB" id="5834297at2759"/>
<reference evidence="2 3" key="1">
    <citation type="submission" date="2013-11" db="EMBL/GenBank/DDBJ databases">
        <title>Draft genome of the bovine lungworm Dictyocaulus viviparus.</title>
        <authorList>
            <person name="Mitreva M."/>
        </authorList>
    </citation>
    <scope>NUCLEOTIDE SEQUENCE [LARGE SCALE GENOMIC DNA]</scope>
    <source>
        <strain evidence="2 3">HannoverDv2000</strain>
    </source>
</reference>
<evidence type="ECO:0000313" key="2">
    <source>
        <dbReference type="EMBL" id="KJH49931.1"/>
    </source>
</evidence>
<reference evidence="3" key="2">
    <citation type="journal article" date="2016" name="Sci. Rep.">
        <title>Dictyocaulus viviparus genome, variome and transcriptome elucidate lungworm biology and support future intervention.</title>
        <authorList>
            <person name="McNulty S.N."/>
            <person name="Strube C."/>
            <person name="Rosa B.A."/>
            <person name="Martin J.C."/>
            <person name="Tyagi R."/>
            <person name="Choi Y.J."/>
            <person name="Wang Q."/>
            <person name="Hallsworth Pepin K."/>
            <person name="Zhang X."/>
            <person name="Ozersky P."/>
            <person name="Wilson R.K."/>
            <person name="Sternberg P.W."/>
            <person name="Gasser R.B."/>
            <person name="Mitreva M."/>
        </authorList>
    </citation>
    <scope>NUCLEOTIDE SEQUENCE [LARGE SCALE GENOMIC DNA]</scope>
    <source>
        <strain evidence="3">HannoverDv2000</strain>
    </source>
</reference>
<accession>A0A0D8Y5T5</accession>
<evidence type="ECO:0000256" key="1">
    <source>
        <dbReference type="SAM" id="MobiDB-lite"/>
    </source>
</evidence>
<dbReference type="STRING" id="29172.A0A0D8Y5T5"/>
<keyword evidence="3" id="KW-1185">Reference proteome</keyword>
<evidence type="ECO:0000313" key="3">
    <source>
        <dbReference type="Proteomes" id="UP000053766"/>
    </source>
</evidence>
<gene>
    <name evidence="2" type="ORF">DICVIV_03961</name>
</gene>
<protein>
    <submittedName>
        <fullName evidence="2">Uncharacterized protein</fullName>
    </submittedName>
</protein>
<dbReference type="Proteomes" id="UP000053766">
    <property type="component" value="Unassembled WGS sequence"/>
</dbReference>
<dbReference type="EMBL" id="KN716220">
    <property type="protein sequence ID" value="KJH49931.1"/>
    <property type="molecule type" value="Genomic_DNA"/>
</dbReference>
<proteinExistence type="predicted"/>
<organism evidence="2 3">
    <name type="scientific">Dictyocaulus viviparus</name>
    <name type="common">Bovine lungworm</name>
    <dbReference type="NCBI Taxonomy" id="29172"/>
    <lineage>
        <taxon>Eukaryota</taxon>
        <taxon>Metazoa</taxon>
        <taxon>Ecdysozoa</taxon>
        <taxon>Nematoda</taxon>
        <taxon>Chromadorea</taxon>
        <taxon>Rhabditida</taxon>
        <taxon>Rhabditina</taxon>
        <taxon>Rhabditomorpha</taxon>
        <taxon>Strongyloidea</taxon>
        <taxon>Metastrongylidae</taxon>
        <taxon>Dictyocaulus</taxon>
    </lineage>
</organism>
<feature type="region of interest" description="Disordered" evidence="1">
    <location>
        <begin position="1"/>
        <end position="66"/>
    </location>
</feature>